<evidence type="ECO:0000256" key="5">
    <source>
        <dbReference type="ARBA" id="ARBA00022737"/>
    </source>
</evidence>
<keyword evidence="5" id="KW-0677">Repeat</keyword>
<dbReference type="Pfam" id="PF00153">
    <property type="entry name" value="Mito_carr"/>
    <property type="match status" value="3"/>
</dbReference>
<feature type="repeat" description="Solcar" evidence="9">
    <location>
        <begin position="225"/>
        <end position="310"/>
    </location>
</feature>
<evidence type="ECO:0000313" key="13">
    <source>
        <dbReference type="EMBL" id="PKC72116.1"/>
    </source>
</evidence>
<dbReference type="Proteomes" id="UP000232722">
    <property type="component" value="Unassembled WGS sequence"/>
</dbReference>
<reference evidence="11" key="5">
    <citation type="submission" date="2020-05" db="EMBL/GenBank/DDBJ databases">
        <authorList>
            <person name="Rincon C."/>
            <person name="Sanders R I."/>
            <person name="Robbins C."/>
            <person name="Chaturvedi A."/>
        </authorList>
    </citation>
    <scope>NUCLEOTIDE SEQUENCE</scope>
    <source>
        <strain evidence="11">CHB12</strain>
    </source>
</reference>
<gene>
    <name evidence="11" type="ORF">CHRIB12_LOCUS14900</name>
    <name evidence="13" type="ORF">RhiirA1_412231</name>
    <name evidence="12" type="ORF">RhiirA5_351652</name>
</gene>
<sequence length="315" mass="33446">MSTEVTALEPATLIQPEEAVEVKKEQTTSSAKSFLAGGFGGVTCVLVGQPFDLIKVRLQTAPEGAYTGMVDATKQIIAKDGFRGLYRGMGPPLVGITPIFAISFWSYNLGKKIVLWANPNRSSPDLSITELMVAGGISAGPTTLIMSPVERVKVLLQIQGQGGENKYKGPIDVVRQLYKEGGLRSIYRGVGATLARDGPGSAAYFGAYELTKRLLTPANATPDSLNPAAVLFAGGMAGVAMWSIAIPPDVIKSRLQTAPPGTYKNAFDCLRKTIAQDGTKALFKGIGPALFRAFPANAATFLGYEASLKIMNLLW</sequence>
<dbReference type="AlphaFoldDB" id="A0A2I1EC07"/>
<feature type="repeat" description="Solcar" evidence="9">
    <location>
        <begin position="28"/>
        <end position="113"/>
    </location>
</feature>
<reference evidence="13 14" key="3">
    <citation type="submission" date="2017-10" db="EMBL/GenBank/DDBJ databases">
        <title>Extensive intraspecific genome diversity in a model arbuscular mycorrhizal fungus.</title>
        <authorList>
            <person name="Chen E.C.H."/>
            <person name="Morin E."/>
            <person name="Baudet D."/>
            <person name="Noel J."/>
            <person name="Ndikumana S."/>
            <person name="Charron P."/>
            <person name="St-Onge C."/>
            <person name="Giorgi J."/>
            <person name="Grigoriev I.V."/>
            <person name="Roux C."/>
            <person name="Martin F.M."/>
            <person name="Corradi N."/>
        </authorList>
    </citation>
    <scope>NUCLEOTIDE SEQUENCE [LARGE SCALE GENOMIC DNA]</scope>
    <source>
        <strain evidence="13 14">A1</strain>
    </source>
</reference>
<keyword evidence="6" id="KW-1133">Transmembrane helix</keyword>
<accession>A0A2I1EC07</accession>
<dbReference type="GO" id="GO:0006839">
    <property type="term" value="P:mitochondrial transport"/>
    <property type="evidence" value="ECO:0007669"/>
    <property type="project" value="TreeGrafter"/>
</dbReference>
<dbReference type="GO" id="GO:0031966">
    <property type="term" value="C:mitochondrial membrane"/>
    <property type="evidence" value="ECO:0007669"/>
    <property type="project" value="UniProtKB-SubCell"/>
</dbReference>
<evidence type="ECO:0000256" key="4">
    <source>
        <dbReference type="ARBA" id="ARBA00022692"/>
    </source>
</evidence>
<dbReference type="Gene3D" id="1.50.40.10">
    <property type="entry name" value="Mitochondrial carrier domain"/>
    <property type="match status" value="2"/>
</dbReference>
<comment type="caution">
    <text evidence="11">The sequence shown here is derived from an EMBL/GenBank/DDBJ whole genome shotgun (WGS) entry which is preliminary data.</text>
</comment>
<dbReference type="Proteomes" id="UP000684084">
    <property type="component" value="Unassembled WGS sequence"/>
</dbReference>
<dbReference type="SMR" id="A0A2I1EC07"/>
<evidence type="ECO:0000256" key="10">
    <source>
        <dbReference type="RuleBase" id="RU000488"/>
    </source>
</evidence>
<dbReference type="EMBL" id="LLXJ01000191">
    <property type="protein sequence ID" value="PKC13416.1"/>
    <property type="molecule type" value="Genomic_DNA"/>
</dbReference>
<evidence type="ECO:0000313" key="12">
    <source>
        <dbReference type="EMBL" id="PKC13416.1"/>
    </source>
</evidence>
<dbReference type="VEuPathDB" id="FungiDB:RhiirFUN_026275"/>
<evidence type="ECO:0000256" key="9">
    <source>
        <dbReference type="PROSITE-ProRule" id="PRU00282"/>
    </source>
</evidence>
<evidence type="ECO:0000313" key="11">
    <source>
        <dbReference type="EMBL" id="CAB5375481.1"/>
    </source>
</evidence>
<keyword evidence="8 9" id="KW-0472">Membrane</keyword>
<evidence type="ECO:0000256" key="8">
    <source>
        <dbReference type="ARBA" id="ARBA00023136"/>
    </source>
</evidence>
<dbReference type="OrthoDB" id="14252at2759"/>
<evidence type="ECO:0000256" key="7">
    <source>
        <dbReference type="ARBA" id="ARBA00023128"/>
    </source>
</evidence>
<evidence type="ECO:0000313" key="15">
    <source>
        <dbReference type="Proteomes" id="UP000232722"/>
    </source>
</evidence>
<reference evidence="12 15" key="1">
    <citation type="submission" date="2016-04" db="EMBL/GenBank/DDBJ databases">
        <title>Genome analyses suggest a sexual origin of heterokaryosis in a supposedly ancient asexual fungus.</title>
        <authorList>
            <person name="Ropars J."/>
            <person name="Sedzielewska K."/>
            <person name="Noel J."/>
            <person name="Charron P."/>
            <person name="Farinelli L."/>
            <person name="Marton T."/>
            <person name="Kruger M."/>
            <person name="Pelin A."/>
            <person name="Brachmann A."/>
            <person name="Corradi N."/>
        </authorList>
    </citation>
    <scope>NUCLEOTIDE SEQUENCE [LARGE SCALE GENOMIC DNA]</scope>
    <source>
        <strain evidence="12 15">A5</strain>
    </source>
</reference>
<comment type="similarity">
    <text evidence="2 10">Belongs to the mitochondrial carrier (TC 2.A.29) family.</text>
</comment>
<reference evidence="13 14" key="4">
    <citation type="submission" date="2017-10" db="EMBL/GenBank/DDBJ databases">
        <title>Genome analyses suggest a sexual origin of heterokaryosis in a supposedly ancient asexual fungus.</title>
        <authorList>
            <person name="Corradi N."/>
            <person name="Sedzielewska K."/>
            <person name="Noel J."/>
            <person name="Charron P."/>
            <person name="Farinelli L."/>
            <person name="Marton T."/>
            <person name="Kruger M."/>
            <person name="Pelin A."/>
            <person name="Brachmann A."/>
            <person name="Corradi N."/>
        </authorList>
    </citation>
    <scope>NUCLEOTIDE SEQUENCE [LARGE SCALE GENOMIC DNA]</scope>
    <source>
        <strain evidence="13 14">A1</strain>
    </source>
</reference>
<comment type="subcellular location">
    <subcellularLocation>
        <location evidence="1">Mitochondrion membrane</location>
        <topology evidence="1">Multi-pass membrane protein</topology>
    </subcellularLocation>
</comment>
<dbReference type="InterPro" id="IPR023395">
    <property type="entry name" value="MCP_dom_sf"/>
</dbReference>
<name>A0A2I1EC07_9GLOM</name>
<dbReference type="PANTHER" id="PTHR45624">
    <property type="entry name" value="MITOCHONDRIAL BASIC AMINO ACIDS TRANSPORTER-RELATED"/>
    <property type="match status" value="1"/>
</dbReference>
<reference evidence="12 15" key="2">
    <citation type="submission" date="2017-09" db="EMBL/GenBank/DDBJ databases">
        <title>Extensive intraspecific genome diversity in a model arbuscular mycorrhizal fungus.</title>
        <authorList>
            <person name="Chen E.C."/>
            <person name="Morin E."/>
            <person name="Beaudet D."/>
            <person name="Noel J."/>
            <person name="Ndikumana S."/>
            <person name="Charron P."/>
            <person name="St-Onge C."/>
            <person name="Giorgi J."/>
            <person name="Grigoriev I.V."/>
            <person name="Roux C."/>
            <person name="Martin F.M."/>
            <person name="Corradi N."/>
        </authorList>
    </citation>
    <scope>NUCLEOTIDE SEQUENCE [LARGE SCALE GENOMIC DNA]</scope>
    <source>
        <strain evidence="12 15">A5</strain>
    </source>
</reference>
<feature type="repeat" description="Solcar" evidence="9">
    <location>
        <begin position="126"/>
        <end position="214"/>
    </location>
</feature>
<dbReference type="InterPro" id="IPR050567">
    <property type="entry name" value="Mitochondrial_Carrier"/>
</dbReference>
<dbReference type="Proteomes" id="UP000232688">
    <property type="component" value="Unassembled WGS sequence"/>
</dbReference>
<dbReference type="InterPro" id="IPR018108">
    <property type="entry name" value="MCP_transmembrane"/>
</dbReference>
<evidence type="ECO:0000256" key="1">
    <source>
        <dbReference type="ARBA" id="ARBA00004225"/>
    </source>
</evidence>
<dbReference type="SUPFAM" id="SSF103506">
    <property type="entry name" value="Mitochondrial carrier"/>
    <property type="match status" value="1"/>
</dbReference>
<dbReference type="PROSITE" id="PS50920">
    <property type="entry name" value="SOLCAR"/>
    <property type="match status" value="3"/>
</dbReference>
<dbReference type="VEuPathDB" id="FungiDB:FUN_001665"/>
<dbReference type="GO" id="GO:1902603">
    <property type="term" value="P:carnitine transmembrane transport"/>
    <property type="evidence" value="ECO:0007669"/>
    <property type="project" value="TreeGrafter"/>
</dbReference>
<dbReference type="EMBL" id="CAGKOT010000034">
    <property type="protein sequence ID" value="CAB5375481.1"/>
    <property type="molecule type" value="Genomic_DNA"/>
</dbReference>
<dbReference type="EMBL" id="LLXH01000138">
    <property type="protein sequence ID" value="PKC72116.1"/>
    <property type="molecule type" value="Genomic_DNA"/>
</dbReference>
<keyword evidence="7" id="KW-0496">Mitochondrion</keyword>
<keyword evidence="3 10" id="KW-0813">Transport</keyword>
<evidence type="ECO:0000256" key="2">
    <source>
        <dbReference type="ARBA" id="ARBA00006375"/>
    </source>
</evidence>
<dbReference type="VEuPathDB" id="FungiDB:RhiirA1_412231"/>
<evidence type="ECO:0000313" key="14">
    <source>
        <dbReference type="Proteomes" id="UP000232688"/>
    </source>
</evidence>
<evidence type="ECO:0000256" key="3">
    <source>
        <dbReference type="ARBA" id="ARBA00022448"/>
    </source>
</evidence>
<dbReference type="GO" id="GO:0015227">
    <property type="term" value="F:O-acyl-L-carnitine transmembrane transporter activity"/>
    <property type="evidence" value="ECO:0007669"/>
    <property type="project" value="TreeGrafter"/>
</dbReference>
<keyword evidence="4 9" id="KW-0812">Transmembrane</keyword>
<evidence type="ECO:0000313" key="16">
    <source>
        <dbReference type="Proteomes" id="UP000684084"/>
    </source>
</evidence>
<evidence type="ECO:0000256" key="6">
    <source>
        <dbReference type="ARBA" id="ARBA00022989"/>
    </source>
</evidence>
<dbReference type="PANTHER" id="PTHR45624:SF4">
    <property type="entry name" value="CONGESTED-LIKE TRACHEA PROTEIN-RELATED"/>
    <property type="match status" value="1"/>
</dbReference>
<proteinExistence type="inferred from homology"/>
<organism evidence="11 16">
    <name type="scientific">Rhizophagus irregularis</name>
    <dbReference type="NCBI Taxonomy" id="588596"/>
    <lineage>
        <taxon>Eukaryota</taxon>
        <taxon>Fungi</taxon>
        <taxon>Fungi incertae sedis</taxon>
        <taxon>Mucoromycota</taxon>
        <taxon>Glomeromycotina</taxon>
        <taxon>Glomeromycetes</taxon>
        <taxon>Glomerales</taxon>
        <taxon>Glomeraceae</taxon>
        <taxon>Rhizophagus</taxon>
    </lineage>
</organism>
<protein>
    <submittedName>
        <fullName evidence="12">Mitochondrial carrier</fullName>
    </submittedName>
</protein>